<evidence type="ECO:0000313" key="2">
    <source>
        <dbReference type="EMBL" id="MCA9726796.1"/>
    </source>
</evidence>
<reference evidence="2" key="1">
    <citation type="submission" date="2020-04" db="EMBL/GenBank/DDBJ databases">
        <authorList>
            <person name="Zhang T."/>
        </authorList>
    </citation>
    <scope>NUCLEOTIDE SEQUENCE</scope>
    <source>
        <strain evidence="2">HKST-UBA01</strain>
    </source>
</reference>
<reference evidence="2" key="2">
    <citation type="journal article" date="2021" name="Microbiome">
        <title>Successional dynamics and alternative stable states in a saline activated sludge microbial community over 9 years.</title>
        <authorList>
            <person name="Wang Y."/>
            <person name="Ye J."/>
            <person name="Ju F."/>
            <person name="Liu L."/>
            <person name="Boyd J.A."/>
            <person name="Deng Y."/>
            <person name="Parks D.H."/>
            <person name="Jiang X."/>
            <person name="Yin X."/>
            <person name="Woodcroft B.J."/>
            <person name="Tyson G.W."/>
            <person name="Hugenholtz P."/>
            <person name="Polz M.F."/>
            <person name="Zhang T."/>
        </authorList>
    </citation>
    <scope>NUCLEOTIDE SEQUENCE</scope>
    <source>
        <strain evidence="2">HKST-UBA01</strain>
    </source>
</reference>
<name>A0A956LWV2_UNCEI</name>
<proteinExistence type="predicted"/>
<dbReference type="AlphaFoldDB" id="A0A956LWV2"/>
<comment type="caution">
    <text evidence="2">The sequence shown here is derived from an EMBL/GenBank/DDBJ whole genome shotgun (WGS) entry which is preliminary data.</text>
</comment>
<accession>A0A956LWV2</accession>
<organism evidence="2 3">
    <name type="scientific">Eiseniibacteriota bacterium</name>
    <dbReference type="NCBI Taxonomy" id="2212470"/>
    <lineage>
        <taxon>Bacteria</taxon>
        <taxon>Candidatus Eiseniibacteriota</taxon>
    </lineage>
</organism>
<sequence>MRVVPYFDLFFIPLFPVGSGSRVLRCSHCRLEVPTTGVFTKAWDAEEVAPESVSVEEAPESRDWGFSGPGGGRRASTEEQIYCIHCGRRFRVRAHDGLQRVHCPVCERDFEIGL</sequence>
<evidence type="ECO:0000313" key="3">
    <source>
        <dbReference type="Proteomes" id="UP000697710"/>
    </source>
</evidence>
<protein>
    <submittedName>
        <fullName evidence="2">Uncharacterized protein</fullName>
    </submittedName>
</protein>
<gene>
    <name evidence="2" type="ORF">KC729_03870</name>
</gene>
<dbReference type="Proteomes" id="UP000697710">
    <property type="component" value="Unassembled WGS sequence"/>
</dbReference>
<dbReference type="EMBL" id="JAGQHR010000069">
    <property type="protein sequence ID" value="MCA9726796.1"/>
    <property type="molecule type" value="Genomic_DNA"/>
</dbReference>
<evidence type="ECO:0000256" key="1">
    <source>
        <dbReference type="SAM" id="MobiDB-lite"/>
    </source>
</evidence>
<feature type="region of interest" description="Disordered" evidence="1">
    <location>
        <begin position="51"/>
        <end position="75"/>
    </location>
</feature>